<protein>
    <submittedName>
        <fullName evidence="1">Uncharacterized protein</fullName>
    </submittedName>
</protein>
<gene>
    <name evidence="1" type="ORF">K466DRAFT_506968</name>
</gene>
<name>A0A5C3NMB7_9APHY</name>
<dbReference type="EMBL" id="ML212406">
    <property type="protein sequence ID" value="TFK78646.1"/>
    <property type="molecule type" value="Genomic_DNA"/>
</dbReference>
<evidence type="ECO:0000313" key="2">
    <source>
        <dbReference type="Proteomes" id="UP000308197"/>
    </source>
</evidence>
<dbReference type="Proteomes" id="UP000308197">
    <property type="component" value="Unassembled WGS sequence"/>
</dbReference>
<proteinExistence type="predicted"/>
<reference evidence="1 2" key="1">
    <citation type="journal article" date="2019" name="Nat. Ecol. Evol.">
        <title>Megaphylogeny resolves global patterns of mushroom evolution.</title>
        <authorList>
            <person name="Varga T."/>
            <person name="Krizsan K."/>
            <person name="Foldi C."/>
            <person name="Dima B."/>
            <person name="Sanchez-Garcia M."/>
            <person name="Sanchez-Ramirez S."/>
            <person name="Szollosi G.J."/>
            <person name="Szarkandi J.G."/>
            <person name="Papp V."/>
            <person name="Albert L."/>
            <person name="Andreopoulos W."/>
            <person name="Angelini C."/>
            <person name="Antonin V."/>
            <person name="Barry K.W."/>
            <person name="Bougher N.L."/>
            <person name="Buchanan P."/>
            <person name="Buyck B."/>
            <person name="Bense V."/>
            <person name="Catcheside P."/>
            <person name="Chovatia M."/>
            <person name="Cooper J."/>
            <person name="Damon W."/>
            <person name="Desjardin D."/>
            <person name="Finy P."/>
            <person name="Geml J."/>
            <person name="Haridas S."/>
            <person name="Hughes K."/>
            <person name="Justo A."/>
            <person name="Karasinski D."/>
            <person name="Kautmanova I."/>
            <person name="Kiss B."/>
            <person name="Kocsube S."/>
            <person name="Kotiranta H."/>
            <person name="LaButti K.M."/>
            <person name="Lechner B.E."/>
            <person name="Liimatainen K."/>
            <person name="Lipzen A."/>
            <person name="Lukacs Z."/>
            <person name="Mihaltcheva S."/>
            <person name="Morgado L.N."/>
            <person name="Niskanen T."/>
            <person name="Noordeloos M.E."/>
            <person name="Ohm R.A."/>
            <person name="Ortiz-Santana B."/>
            <person name="Ovrebo C."/>
            <person name="Racz N."/>
            <person name="Riley R."/>
            <person name="Savchenko A."/>
            <person name="Shiryaev A."/>
            <person name="Soop K."/>
            <person name="Spirin V."/>
            <person name="Szebenyi C."/>
            <person name="Tomsovsky M."/>
            <person name="Tulloss R.E."/>
            <person name="Uehling J."/>
            <person name="Grigoriev I.V."/>
            <person name="Vagvolgyi C."/>
            <person name="Papp T."/>
            <person name="Martin F.M."/>
            <person name="Miettinen O."/>
            <person name="Hibbett D.S."/>
            <person name="Nagy L.G."/>
        </authorList>
    </citation>
    <scope>NUCLEOTIDE SEQUENCE [LARGE SCALE GENOMIC DNA]</scope>
    <source>
        <strain evidence="1 2">HHB13444</strain>
    </source>
</reference>
<accession>A0A5C3NMB7</accession>
<dbReference type="AlphaFoldDB" id="A0A5C3NMB7"/>
<keyword evidence="2" id="KW-1185">Reference proteome</keyword>
<organism evidence="1 2">
    <name type="scientific">Polyporus arcularius HHB13444</name>
    <dbReference type="NCBI Taxonomy" id="1314778"/>
    <lineage>
        <taxon>Eukaryota</taxon>
        <taxon>Fungi</taxon>
        <taxon>Dikarya</taxon>
        <taxon>Basidiomycota</taxon>
        <taxon>Agaricomycotina</taxon>
        <taxon>Agaricomycetes</taxon>
        <taxon>Polyporales</taxon>
        <taxon>Polyporaceae</taxon>
        <taxon>Polyporus</taxon>
    </lineage>
</organism>
<sequence>MPPAVPAVVCTGFDITPALQHYFQVGHKIDVVQLLNEALAGEEDDLDLYDNDADRNLYALDRETALVLSLQEHLRRVREDAPVEDREVLEIPYCFYPCMWDSSDEKRFPDNYHTRLFVPTGAYARELDKSGALATPPEADVKAIKSFIECANRLLPDDAARERAGLKLEDLQYTIRYPRELRFPFYLETRREKRLPPRPVREFLKNVSRGQ</sequence>
<dbReference type="InParanoid" id="A0A5C3NMB7"/>
<evidence type="ECO:0000313" key="1">
    <source>
        <dbReference type="EMBL" id="TFK78646.1"/>
    </source>
</evidence>